<dbReference type="Gene3D" id="3.40.50.720">
    <property type="entry name" value="NAD(P)-binding Rossmann-like Domain"/>
    <property type="match status" value="1"/>
</dbReference>
<evidence type="ECO:0000313" key="2">
    <source>
        <dbReference type="EMBL" id="MBB5203372.1"/>
    </source>
</evidence>
<comment type="caution">
    <text evidence="2">The sequence shown here is derived from an EMBL/GenBank/DDBJ whole genome shotgun (WGS) entry which is preliminary data.</text>
</comment>
<dbReference type="PANTHER" id="PTHR12126">
    <property type="entry name" value="NADH-UBIQUINONE OXIDOREDUCTASE 39 KDA SUBUNIT-RELATED"/>
    <property type="match status" value="1"/>
</dbReference>
<dbReference type="Proteomes" id="UP000554837">
    <property type="component" value="Unassembled WGS sequence"/>
</dbReference>
<organism evidence="2 3">
    <name type="scientific">Inhella inkyongensis</name>
    <dbReference type="NCBI Taxonomy" id="392593"/>
    <lineage>
        <taxon>Bacteria</taxon>
        <taxon>Pseudomonadati</taxon>
        <taxon>Pseudomonadota</taxon>
        <taxon>Betaproteobacteria</taxon>
        <taxon>Burkholderiales</taxon>
        <taxon>Sphaerotilaceae</taxon>
        <taxon>Inhella</taxon>
    </lineage>
</organism>
<dbReference type="SUPFAM" id="SSF51735">
    <property type="entry name" value="NAD(P)-binding Rossmann-fold domains"/>
    <property type="match status" value="1"/>
</dbReference>
<protein>
    <submittedName>
        <fullName evidence="2">Uncharacterized protein YbjT (DUF2867 family)</fullName>
    </submittedName>
</protein>
<reference evidence="2 3" key="1">
    <citation type="submission" date="2020-08" db="EMBL/GenBank/DDBJ databases">
        <title>Genomic Encyclopedia of Type Strains, Phase IV (KMG-IV): sequencing the most valuable type-strain genomes for metagenomic binning, comparative biology and taxonomic classification.</title>
        <authorList>
            <person name="Goeker M."/>
        </authorList>
    </citation>
    <scope>NUCLEOTIDE SEQUENCE [LARGE SCALE GENOMIC DNA]</scope>
    <source>
        <strain evidence="2 3">DSM 23958</strain>
    </source>
</reference>
<dbReference type="GO" id="GO:0044877">
    <property type="term" value="F:protein-containing complex binding"/>
    <property type="evidence" value="ECO:0007669"/>
    <property type="project" value="TreeGrafter"/>
</dbReference>
<dbReference type="OrthoDB" id="5292533at2"/>
<dbReference type="InterPro" id="IPR036291">
    <property type="entry name" value="NAD(P)-bd_dom_sf"/>
</dbReference>
<dbReference type="PANTHER" id="PTHR12126:SF11">
    <property type="entry name" value="NADH DEHYDROGENASE [UBIQUINONE] 1 ALPHA SUBCOMPLEX SUBUNIT 9, MITOCHONDRIAL"/>
    <property type="match status" value="1"/>
</dbReference>
<name>A0A840S1H2_9BURK</name>
<keyword evidence="3" id="KW-1185">Reference proteome</keyword>
<dbReference type="InterPro" id="IPR051207">
    <property type="entry name" value="ComplexI_NDUFA9_subunit"/>
</dbReference>
<sequence>MHVLLIGAGGFIGQHAHRALAAAGHRVHTLKQSGPPALDWSAAHRPQAWFALLSGMDAAIYLPGTLRDRQGGQHGLLERLHHHVPKALAQACVAQGVPRLLHVSALCGADSAYGRSKRAGEAALAEIAACNPLTLHVLRPSVVMGSGGVSSRQFEFLSRLPWLALPAALWHCQIQPLHIEDLCEALLACLLAPSTEQPWQLVGAQVHTVAGWIAQLRAASGRAPARVFRLPDGLARWSARVGDYWPGSSWCREALSLLQSDSVATDPQQLSRLTALLGHPPRDARLRRPQ</sequence>
<feature type="domain" description="NAD-dependent epimerase/dehydratase" evidence="1">
    <location>
        <begin position="3"/>
        <end position="195"/>
    </location>
</feature>
<proteinExistence type="predicted"/>
<evidence type="ECO:0000313" key="3">
    <source>
        <dbReference type="Proteomes" id="UP000554837"/>
    </source>
</evidence>
<dbReference type="RefSeq" id="WP_138857567.1">
    <property type="nucleotide sequence ID" value="NZ_CP040709.1"/>
</dbReference>
<dbReference type="AlphaFoldDB" id="A0A840S1H2"/>
<evidence type="ECO:0000259" key="1">
    <source>
        <dbReference type="Pfam" id="PF01370"/>
    </source>
</evidence>
<dbReference type="EMBL" id="JACHHO010000001">
    <property type="protein sequence ID" value="MBB5203372.1"/>
    <property type="molecule type" value="Genomic_DNA"/>
</dbReference>
<gene>
    <name evidence="2" type="ORF">HNQ51_000665</name>
</gene>
<accession>A0A840S1H2</accession>
<dbReference type="Pfam" id="PF01370">
    <property type="entry name" value="Epimerase"/>
    <property type="match status" value="1"/>
</dbReference>
<dbReference type="InterPro" id="IPR001509">
    <property type="entry name" value="Epimerase_deHydtase"/>
</dbReference>